<keyword evidence="6 9" id="KW-0472">Membrane</keyword>
<evidence type="ECO:0000313" key="10">
    <source>
        <dbReference type="Proteomes" id="UP000694843"/>
    </source>
</evidence>
<feature type="binding site" evidence="8">
    <location>
        <position position="86"/>
    </location>
    <ligand>
        <name>Zn(2+)</name>
        <dbReference type="ChEBI" id="CHEBI:29105"/>
        <note>catalytic</note>
    </ligand>
</feature>
<dbReference type="InterPro" id="IPR008901">
    <property type="entry name" value="ACER"/>
</dbReference>
<evidence type="ECO:0000256" key="9">
    <source>
        <dbReference type="RuleBase" id="RU364079"/>
    </source>
</evidence>
<dbReference type="AlphaFoldDB" id="A0A8B7PCQ1"/>
<evidence type="ECO:0000313" key="11">
    <source>
        <dbReference type="RefSeq" id="XP_018023859.1"/>
    </source>
</evidence>
<dbReference type="Pfam" id="PF05875">
    <property type="entry name" value="Ceramidase"/>
    <property type="match status" value="1"/>
</dbReference>
<keyword evidence="7" id="KW-0479">Metal-binding</keyword>
<dbReference type="GO" id="GO:0016020">
    <property type="term" value="C:membrane"/>
    <property type="evidence" value="ECO:0007669"/>
    <property type="project" value="UniProtKB-SubCell"/>
</dbReference>
<feature type="binding site" evidence="8">
    <location>
        <position position="217"/>
    </location>
    <ligand>
        <name>Zn(2+)</name>
        <dbReference type="ChEBI" id="CHEBI:29105"/>
        <note>catalytic</note>
    </ligand>
</feature>
<comment type="function">
    <text evidence="9">Hydrolyzes the sphingolipid ceramide into sphingosine and free fatty acid.</text>
</comment>
<evidence type="ECO:0000256" key="8">
    <source>
        <dbReference type="PIRSR" id="PIRSR608901-2"/>
    </source>
</evidence>
<proteinExistence type="inferred from homology"/>
<evidence type="ECO:0000256" key="3">
    <source>
        <dbReference type="ARBA" id="ARBA00022692"/>
    </source>
</evidence>
<feature type="transmembrane region" description="Helical" evidence="9">
    <location>
        <begin position="99"/>
        <end position="117"/>
    </location>
</feature>
<feature type="binding site" evidence="7">
    <location>
        <position position="25"/>
    </location>
    <ligand>
        <name>Ca(2+)</name>
        <dbReference type="ChEBI" id="CHEBI:29108"/>
    </ligand>
</feature>
<feature type="binding site" evidence="7">
    <location>
        <position position="20"/>
    </location>
    <ligand>
        <name>Ca(2+)</name>
        <dbReference type="ChEBI" id="CHEBI:29108"/>
    </ligand>
</feature>
<feature type="transmembrane region" description="Helical" evidence="9">
    <location>
        <begin position="129"/>
        <end position="145"/>
    </location>
</feature>
<dbReference type="OMA" id="TFCFVKP"/>
<keyword evidence="9" id="KW-0443">Lipid metabolism</keyword>
<dbReference type="GeneID" id="108679678"/>
<keyword evidence="10" id="KW-1185">Reference proteome</keyword>
<dbReference type="PANTHER" id="PTHR46139">
    <property type="entry name" value="ALKALINE CERAMIDASE"/>
    <property type="match status" value="1"/>
</dbReference>
<gene>
    <name evidence="11 12" type="primary">LOC108679678</name>
</gene>
<keyword evidence="8" id="KW-0862">Zinc</keyword>
<feature type="binding site" evidence="8">
    <location>
        <position position="213"/>
    </location>
    <ligand>
        <name>Zn(2+)</name>
        <dbReference type="ChEBI" id="CHEBI:29105"/>
        <note>catalytic</note>
    </ligand>
</feature>
<comment type="similarity">
    <text evidence="2 9">Belongs to the alkaline ceramidase family.</text>
</comment>
<feature type="binding site" evidence="7">
    <location>
        <position position="34"/>
    </location>
    <ligand>
        <name>Ca(2+)</name>
        <dbReference type="ChEBI" id="CHEBI:29108"/>
    </ligand>
</feature>
<feature type="binding site" evidence="7">
    <location>
        <position position="21"/>
    </location>
    <ligand>
        <name>Ca(2+)</name>
        <dbReference type="ChEBI" id="CHEBI:29108"/>
    </ligand>
</feature>
<dbReference type="GO" id="GO:0046512">
    <property type="term" value="P:sphingosine biosynthetic process"/>
    <property type="evidence" value="ECO:0007669"/>
    <property type="project" value="TreeGrafter"/>
</dbReference>
<evidence type="ECO:0000256" key="7">
    <source>
        <dbReference type="PIRSR" id="PIRSR608901-1"/>
    </source>
</evidence>
<dbReference type="Proteomes" id="UP000694843">
    <property type="component" value="Unplaced"/>
</dbReference>
<evidence type="ECO:0000256" key="1">
    <source>
        <dbReference type="ARBA" id="ARBA00004141"/>
    </source>
</evidence>
<evidence type="ECO:0000256" key="6">
    <source>
        <dbReference type="ARBA" id="ARBA00023136"/>
    </source>
</evidence>
<dbReference type="RefSeq" id="XP_018023863.1">
    <property type="nucleotide sequence ID" value="XM_018168374.2"/>
</dbReference>
<name>A0A8B7PCQ1_HYAAZ</name>
<feature type="transmembrane region" description="Helical" evidence="9">
    <location>
        <begin position="213"/>
        <end position="234"/>
    </location>
</feature>
<dbReference type="GO" id="GO:0016811">
    <property type="term" value="F:hydrolase activity, acting on carbon-nitrogen (but not peptide) bonds, in linear amides"/>
    <property type="evidence" value="ECO:0007669"/>
    <property type="project" value="InterPro"/>
</dbReference>
<feature type="transmembrane region" description="Helical" evidence="9">
    <location>
        <begin position="182"/>
        <end position="207"/>
    </location>
</feature>
<dbReference type="PANTHER" id="PTHR46139:SF2">
    <property type="entry name" value="ALKALINE CERAMIDASE 1"/>
    <property type="match status" value="1"/>
</dbReference>
<dbReference type="GO" id="GO:0005783">
    <property type="term" value="C:endoplasmic reticulum"/>
    <property type="evidence" value="ECO:0007669"/>
    <property type="project" value="TreeGrafter"/>
</dbReference>
<comment type="subcellular location">
    <subcellularLocation>
        <location evidence="1">Membrane</location>
        <topology evidence="1">Multi-pass membrane protein</topology>
    </subcellularLocation>
</comment>
<dbReference type="OrthoDB" id="187171at2759"/>
<keyword evidence="7" id="KW-0106">Calcium</keyword>
<sequence>MIIRTESLRRWVAAGSSPVDWCEENYTVSSYIAEFTNTISNTPFFTIPVLCIISGVWRSYARYASLGAYVQFFLIFMVGVSSAYFHASLSFLGQMMDELGILWLLCFSYSFFVPNRYRPKIFMGSQSHVIALFVASVLTIAGFAAPQLNAYALFIIGTPVLVMKVCELTLYRDPVTAKMTQVALGCSLLGICVWVADKVMCSFWISLKIPGLHNIWHILMSVSFYLDLCLFAYWRSSSDIPTCKPTMRYWPGTTVGIPYVHCRRSEPK</sequence>
<comment type="caution">
    <text evidence="9">Lacks conserved residue(s) required for the propagation of feature annotation.</text>
</comment>
<keyword evidence="3 9" id="KW-0812">Transmembrane</keyword>
<evidence type="ECO:0000256" key="4">
    <source>
        <dbReference type="ARBA" id="ARBA00022801"/>
    </source>
</evidence>
<protein>
    <recommendedName>
        <fullName evidence="9">Alkaline ceramidase</fullName>
        <ecNumber evidence="9">3.5.1.-</ecNumber>
    </recommendedName>
</protein>
<evidence type="ECO:0000256" key="2">
    <source>
        <dbReference type="ARBA" id="ARBA00009780"/>
    </source>
</evidence>
<organism evidence="10 12">
    <name type="scientific">Hyalella azteca</name>
    <name type="common">Amphipod</name>
    <dbReference type="NCBI Taxonomy" id="294128"/>
    <lineage>
        <taxon>Eukaryota</taxon>
        <taxon>Metazoa</taxon>
        <taxon>Ecdysozoa</taxon>
        <taxon>Arthropoda</taxon>
        <taxon>Crustacea</taxon>
        <taxon>Multicrustacea</taxon>
        <taxon>Malacostraca</taxon>
        <taxon>Eumalacostraca</taxon>
        <taxon>Peracarida</taxon>
        <taxon>Amphipoda</taxon>
        <taxon>Senticaudata</taxon>
        <taxon>Talitrida</taxon>
        <taxon>Talitroidea</taxon>
        <taxon>Hyalellidae</taxon>
        <taxon>Hyalella</taxon>
    </lineage>
</organism>
<feature type="transmembrane region" description="Helical" evidence="9">
    <location>
        <begin position="151"/>
        <end position="170"/>
    </location>
</feature>
<accession>A0A8B7PCQ1</accession>
<dbReference type="GO" id="GO:0046514">
    <property type="term" value="P:ceramide catabolic process"/>
    <property type="evidence" value="ECO:0007669"/>
    <property type="project" value="TreeGrafter"/>
</dbReference>
<keyword evidence="5 9" id="KW-1133">Transmembrane helix</keyword>
<dbReference type="GO" id="GO:0046872">
    <property type="term" value="F:metal ion binding"/>
    <property type="evidence" value="ECO:0007669"/>
    <property type="project" value="UniProtKB-KW"/>
</dbReference>
<evidence type="ECO:0000313" key="12">
    <source>
        <dbReference type="RefSeq" id="XP_018023863.1"/>
    </source>
</evidence>
<keyword evidence="4 9" id="KW-0378">Hydrolase</keyword>
<feature type="binding site" evidence="7">
    <location>
        <position position="23"/>
    </location>
    <ligand>
        <name>Ca(2+)</name>
        <dbReference type="ChEBI" id="CHEBI:29108"/>
    </ligand>
</feature>
<reference evidence="11 12" key="1">
    <citation type="submission" date="2025-04" db="UniProtKB">
        <authorList>
            <consortium name="RefSeq"/>
        </authorList>
    </citation>
    <scope>IDENTIFICATION</scope>
    <source>
        <tissue evidence="11 12">Whole organism</tissue>
    </source>
</reference>
<dbReference type="EC" id="3.5.1.-" evidence="9"/>
<dbReference type="KEGG" id="hazt:108679678"/>
<feature type="transmembrane region" description="Helical" evidence="9">
    <location>
        <begin position="66"/>
        <end position="87"/>
    </location>
</feature>
<dbReference type="RefSeq" id="XP_018023859.1">
    <property type="nucleotide sequence ID" value="XM_018168370.2"/>
</dbReference>
<evidence type="ECO:0000256" key="5">
    <source>
        <dbReference type="ARBA" id="ARBA00022989"/>
    </source>
</evidence>
<comment type="cofactor">
    <cofactor evidence="8">
        <name>Zn(2+)</name>
        <dbReference type="ChEBI" id="CHEBI:29105"/>
    </cofactor>
</comment>